<dbReference type="EMBL" id="JADIVZ010000001">
    <property type="protein sequence ID" value="MBF4160068.1"/>
    <property type="molecule type" value="Genomic_DNA"/>
</dbReference>
<dbReference type="InterPro" id="IPR009057">
    <property type="entry name" value="Homeodomain-like_sf"/>
</dbReference>
<feature type="domain" description="HTH tetR-type" evidence="5">
    <location>
        <begin position="30"/>
        <end position="90"/>
    </location>
</feature>
<dbReference type="AlphaFoldDB" id="A0A930USJ0"/>
<dbReference type="InterPro" id="IPR001647">
    <property type="entry name" value="HTH_TetR"/>
</dbReference>
<dbReference type="PANTHER" id="PTHR30055">
    <property type="entry name" value="HTH-TYPE TRANSCRIPTIONAL REGULATOR RUTR"/>
    <property type="match status" value="1"/>
</dbReference>
<sequence length="239" mass="25762">MAKSSVSASVSKLVPKVPGVPSPRRPDFSASTKRGLVAVAEQLFTEQGYSATSLDSIVAGAEVTKGALYHHFSGKQALFEAVFETVEDDATRAIKAALRTTKEPWEKAIAGLQAFLLVVQDPRYRRIVVQDGPAVLGYERYREQEERSTFALVMEIVRSTLDAGTWELEEDMLQTFARIFFGALSAAGDTVAGADDPLAAADRVETALRFIIAGLQTLADADVGLADVDLRLAQGLDRG</sequence>
<dbReference type="Pfam" id="PF21351">
    <property type="entry name" value="TetR_C_41"/>
    <property type="match status" value="1"/>
</dbReference>
<proteinExistence type="predicted"/>
<accession>A0A930USJ0</accession>
<gene>
    <name evidence="6" type="ORF">ISG29_00065</name>
</gene>
<protein>
    <submittedName>
        <fullName evidence="6">TetR/AcrR family transcriptional regulator</fullName>
    </submittedName>
</protein>
<dbReference type="PRINTS" id="PR00455">
    <property type="entry name" value="HTHTETR"/>
</dbReference>
<dbReference type="Pfam" id="PF00440">
    <property type="entry name" value="TetR_N"/>
    <property type="match status" value="1"/>
</dbReference>
<dbReference type="GO" id="GO:0003700">
    <property type="term" value="F:DNA-binding transcription factor activity"/>
    <property type="evidence" value="ECO:0007669"/>
    <property type="project" value="TreeGrafter"/>
</dbReference>
<reference evidence="6" key="1">
    <citation type="submission" date="2020-11" db="EMBL/GenBank/DDBJ databases">
        <title>Nocardioides sp. CBS4Y-1, whole genome shotgun sequence.</title>
        <authorList>
            <person name="Tuo L."/>
        </authorList>
    </citation>
    <scope>NUCLEOTIDE SEQUENCE</scope>
    <source>
        <strain evidence="6">CBS4Y-1</strain>
    </source>
</reference>
<keyword evidence="1" id="KW-0805">Transcription regulation</keyword>
<evidence type="ECO:0000256" key="1">
    <source>
        <dbReference type="ARBA" id="ARBA00023015"/>
    </source>
</evidence>
<dbReference type="Proteomes" id="UP000656804">
    <property type="component" value="Unassembled WGS sequence"/>
</dbReference>
<keyword evidence="2 4" id="KW-0238">DNA-binding</keyword>
<dbReference type="GO" id="GO:0000976">
    <property type="term" value="F:transcription cis-regulatory region binding"/>
    <property type="evidence" value="ECO:0007669"/>
    <property type="project" value="TreeGrafter"/>
</dbReference>
<evidence type="ECO:0000313" key="6">
    <source>
        <dbReference type="EMBL" id="MBF4160068.1"/>
    </source>
</evidence>
<dbReference type="RefSeq" id="WP_194501345.1">
    <property type="nucleotide sequence ID" value="NZ_JADIVZ010000001.1"/>
</dbReference>
<dbReference type="InterPro" id="IPR023772">
    <property type="entry name" value="DNA-bd_HTH_TetR-type_CS"/>
</dbReference>
<name>A0A930USJ0_9ACTN</name>
<dbReference type="InterPro" id="IPR050109">
    <property type="entry name" value="HTH-type_TetR-like_transc_reg"/>
</dbReference>
<evidence type="ECO:0000256" key="4">
    <source>
        <dbReference type="PROSITE-ProRule" id="PRU00335"/>
    </source>
</evidence>
<dbReference type="PANTHER" id="PTHR30055:SF234">
    <property type="entry name" value="HTH-TYPE TRANSCRIPTIONAL REGULATOR BETI"/>
    <property type="match status" value="1"/>
</dbReference>
<evidence type="ECO:0000313" key="7">
    <source>
        <dbReference type="Proteomes" id="UP000656804"/>
    </source>
</evidence>
<evidence type="ECO:0000256" key="3">
    <source>
        <dbReference type="ARBA" id="ARBA00023163"/>
    </source>
</evidence>
<organism evidence="6 7">
    <name type="scientific">Nocardioides acrostichi</name>
    <dbReference type="NCBI Taxonomy" id="2784339"/>
    <lineage>
        <taxon>Bacteria</taxon>
        <taxon>Bacillati</taxon>
        <taxon>Actinomycetota</taxon>
        <taxon>Actinomycetes</taxon>
        <taxon>Propionibacteriales</taxon>
        <taxon>Nocardioidaceae</taxon>
        <taxon>Nocardioides</taxon>
    </lineage>
</organism>
<keyword evidence="3" id="KW-0804">Transcription</keyword>
<comment type="caution">
    <text evidence="6">The sequence shown here is derived from an EMBL/GenBank/DDBJ whole genome shotgun (WGS) entry which is preliminary data.</text>
</comment>
<dbReference type="PROSITE" id="PS01081">
    <property type="entry name" value="HTH_TETR_1"/>
    <property type="match status" value="1"/>
</dbReference>
<dbReference type="PROSITE" id="PS50977">
    <property type="entry name" value="HTH_TETR_2"/>
    <property type="match status" value="1"/>
</dbReference>
<evidence type="ECO:0000256" key="2">
    <source>
        <dbReference type="ARBA" id="ARBA00023125"/>
    </source>
</evidence>
<keyword evidence="7" id="KW-1185">Reference proteome</keyword>
<evidence type="ECO:0000259" key="5">
    <source>
        <dbReference type="PROSITE" id="PS50977"/>
    </source>
</evidence>
<dbReference type="InterPro" id="IPR049484">
    <property type="entry name" value="Rv0078-like_C"/>
</dbReference>
<dbReference type="SUPFAM" id="SSF46689">
    <property type="entry name" value="Homeodomain-like"/>
    <property type="match status" value="1"/>
</dbReference>
<feature type="DNA-binding region" description="H-T-H motif" evidence="4">
    <location>
        <begin position="53"/>
        <end position="72"/>
    </location>
</feature>
<dbReference type="Gene3D" id="1.10.357.10">
    <property type="entry name" value="Tetracycline Repressor, domain 2"/>
    <property type="match status" value="1"/>
</dbReference>